<organism evidence="1">
    <name type="scientific">Roseihalotalea indica</name>
    <dbReference type="NCBI Taxonomy" id="2867963"/>
    <lineage>
        <taxon>Bacteria</taxon>
        <taxon>Pseudomonadati</taxon>
        <taxon>Bacteroidota</taxon>
        <taxon>Cytophagia</taxon>
        <taxon>Cytophagales</taxon>
        <taxon>Catalimonadaceae</taxon>
        <taxon>Roseihalotalea</taxon>
    </lineage>
</organism>
<proteinExistence type="predicted"/>
<reference evidence="1" key="1">
    <citation type="journal article" date="2023" name="Comput. Struct. Biotechnol. J.">
        <title>Discovery of a novel marine Bacteroidetes with a rich repertoire of carbohydrate-active enzymes.</title>
        <authorList>
            <person name="Chen B."/>
            <person name="Liu G."/>
            <person name="Chen Q."/>
            <person name="Wang H."/>
            <person name="Liu L."/>
            <person name="Tang K."/>
        </authorList>
    </citation>
    <scope>NUCLEOTIDE SEQUENCE</scope>
    <source>
        <strain evidence="1">TK19036</strain>
    </source>
</reference>
<dbReference type="EMBL" id="CP120682">
    <property type="protein sequence ID" value="WKN36577.1"/>
    <property type="molecule type" value="Genomic_DNA"/>
</dbReference>
<dbReference type="AlphaFoldDB" id="A0AA49GKM2"/>
<protein>
    <submittedName>
        <fullName evidence="1">Uncharacterized protein</fullName>
    </submittedName>
</protein>
<sequence length="213" mass="25140">MGTNIAKQFSEADTIIQNILRNDEMQKHFAAYGFPLKRIKEGQTRLNTAREYQRLMDEQHENQYDVNQQWKTDLQYAQRTYQDYAALARMAFRNEPNVLRKLQLDRSTPTRQQEWIDQARFFYTKVPAYGAPLEQKFGIKPEVWSQALLELHALISFKQERLQHKANAQRATEQRDKGLQELIEWVRELKYIAKLALKDDPQLQEALGIVVKG</sequence>
<reference evidence="1" key="2">
    <citation type="journal article" date="2024" name="Antonie Van Leeuwenhoek">
        <title>Roseihalotalea indica gen. nov., sp. nov., a halophilic Bacteroidetes from mesopelagic Southwest Indian Ocean with higher carbohydrate metabolic potential.</title>
        <authorList>
            <person name="Chen B."/>
            <person name="Zhang M."/>
            <person name="Lin D."/>
            <person name="Ye J."/>
            <person name="Tang K."/>
        </authorList>
    </citation>
    <scope>NUCLEOTIDE SEQUENCE</scope>
    <source>
        <strain evidence="1">TK19036</strain>
    </source>
</reference>
<accession>A0AA49GKM2</accession>
<evidence type="ECO:0000313" key="1">
    <source>
        <dbReference type="EMBL" id="WKN36577.1"/>
    </source>
</evidence>
<name>A0AA49GKM2_9BACT</name>
<gene>
    <name evidence="1" type="ORF">K4G66_29895</name>
</gene>